<dbReference type="AlphaFoldDB" id="A0A7R8UC21"/>
<evidence type="ECO:0000313" key="1">
    <source>
        <dbReference type="EMBL" id="CAD7077934.1"/>
    </source>
</evidence>
<keyword evidence="2" id="KW-1185">Reference proteome</keyword>
<dbReference type="Proteomes" id="UP000594454">
    <property type="component" value="Chromosome 1"/>
</dbReference>
<proteinExistence type="predicted"/>
<dbReference type="EMBL" id="LR899009">
    <property type="protein sequence ID" value="CAD7077934.1"/>
    <property type="molecule type" value="Genomic_DNA"/>
</dbReference>
<evidence type="ECO:0000313" key="2">
    <source>
        <dbReference type="Proteomes" id="UP000594454"/>
    </source>
</evidence>
<accession>A0A7R8UC21</accession>
<gene>
    <name evidence="1" type="ORF">HERILL_LOCUS1232</name>
</gene>
<protein>
    <submittedName>
        <fullName evidence="1">Uncharacterized protein</fullName>
    </submittedName>
</protein>
<dbReference type="InParanoid" id="A0A7R8UC21"/>
<organism evidence="1 2">
    <name type="scientific">Hermetia illucens</name>
    <name type="common">Black soldier fly</name>
    <dbReference type="NCBI Taxonomy" id="343691"/>
    <lineage>
        <taxon>Eukaryota</taxon>
        <taxon>Metazoa</taxon>
        <taxon>Ecdysozoa</taxon>
        <taxon>Arthropoda</taxon>
        <taxon>Hexapoda</taxon>
        <taxon>Insecta</taxon>
        <taxon>Pterygota</taxon>
        <taxon>Neoptera</taxon>
        <taxon>Endopterygota</taxon>
        <taxon>Diptera</taxon>
        <taxon>Brachycera</taxon>
        <taxon>Stratiomyomorpha</taxon>
        <taxon>Stratiomyidae</taxon>
        <taxon>Hermetiinae</taxon>
        <taxon>Hermetia</taxon>
    </lineage>
</organism>
<sequence length="68" mass="8132">MFRKWSRGNAILTRREKEATTHKLRGNNNQGLVFQIHCQQCSRQTFIPLMARFSSMIKKIYKNFKQLT</sequence>
<reference evidence="1 2" key="1">
    <citation type="submission" date="2020-11" db="EMBL/GenBank/DDBJ databases">
        <authorList>
            <person name="Wallbank WR R."/>
            <person name="Pardo Diaz C."/>
            <person name="Kozak K."/>
            <person name="Martin S."/>
            <person name="Jiggins C."/>
            <person name="Moest M."/>
            <person name="Warren A I."/>
            <person name="Generalovic N T."/>
            <person name="Byers J.R.P. K."/>
            <person name="Montejo-Kovacevich G."/>
            <person name="Yen C E."/>
        </authorList>
    </citation>
    <scope>NUCLEOTIDE SEQUENCE [LARGE SCALE GENOMIC DNA]</scope>
</reference>
<name>A0A7R8UC21_HERIL</name>